<dbReference type="AlphaFoldDB" id="A0ABD5YDW9"/>
<gene>
    <name evidence="7" type="ORF">ACFQMK_09420</name>
</gene>
<evidence type="ECO:0000256" key="1">
    <source>
        <dbReference type="ARBA" id="ARBA00004370"/>
    </source>
</evidence>
<evidence type="ECO:0000259" key="6">
    <source>
        <dbReference type="Pfam" id="PF10502"/>
    </source>
</evidence>
<evidence type="ECO:0000256" key="4">
    <source>
        <dbReference type="ARBA" id="ARBA00023136"/>
    </source>
</evidence>
<dbReference type="GO" id="GO:0016020">
    <property type="term" value="C:membrane"/>
    <property type="evidence" value="ECO:0007669"/>
    <property type="project" value="UniProtKB-SubCell"/>
</dbReference>
<comment type="caution">
    <text evidence="7">The sequence shown here is derived from an EMBL/GenBank/DDBJ whole genome shotgun (WGS) entry which is preliminary data.</text>
</comment>
<keyword evidence="4 5" id="KW-0472">Membrane</keyword>
<protein>
    <submittedName>
        <fullName evidence="7">S26 family signal peptidase</fullName>
    </submittedName>
</protein>
<evidence type="ECO:0000256" key="5">
    <source>
        <dbReference type="SAM" id="Phobius"/>
    </source>
</evidence>
<dbReference type="Pfam" id="PF10502">
    <property type="entry name" value="Peptidase_S26"/>
    <property type="match status" value="1"/>
</dbReference>
<comment type="subcellular location">
    <subcellularLocation>
        <location evidence="1">Membrane</location>
    </subcellularLocation>
</comment>
<proteinExistence type="predicted"/>
<sequence length="219" mass="22548">MKRNVSELLAPAAAVLLVALVVAAAAGAWPPFVAVESGSMEPTVERGDLVVVTSTERFPWGGLVGHAEPGAPTRLGGAGDVVVFNPPDAERRPILHRIAFPVSAGEDWTDRADPALLDGDCDAIEACPAPHDGYVTYGDANGEYDQSAGIAPVIREEWISAKALVSVPNLGWFRVGVDAAIARLGLFPTAVGVGGAAAIAGGFGAMLMGRMGRGRDGPR</sequence>
<dbReference type="InterPro" id="IPR036286">
    <property type="entry name" value="LexA/Signal_pep-like_sf"/>
</dbReference>
<dbReference type="CDD" id="cd06530">
    <property type="entry name" value="S26_SPase_I"/>
    <property type="match status" value="1"/>
</dbReference>
<evidence type="ECO:0000313" key="7">
    <source>
        <dbReference type="EMBL" id="MFC7187102.1"/>
    </source>
</evidence>
<keyword evidence="3 5" id="KW-1133">Transmembrane helix</keyword>
<name>A0ABD5YDW9_9EURY</name>
<evidence type="ECO:0000256" key="2">
    <source>
        <dbReference type="ARBA" id="ARBA00022692"/>
    </source>
</evidence>
<dbReference type="Proteomes" id="UP001596390">
    <property type="component" value="Unassembled WGS sequence"/>
</dbReference>
<reference evidence="7 8" key="1">
    <citation type="journal article" date="2019" name="Int. J. Syst. Evol. Microbiol.">
        <title>The Global Catalogue of Microorganisms (GCM) 10K type strain sequencing project: providing services to taxonomists for standard genome sequencing and annotation.</title>
        <authorList>
            <consortium name="The Broad Institute Genomics Platform"/>
            <consortium name="The Broad Institute Genome Sequencing Center for Infectious Disease"/>
            <person name="Wu L."/>
            <person name="Ma J."/>
        </authorList>
    </citation>
    <scope>NUCLEOTIDE SEQUENCE [LARGE SCALE GENOMIC DNA]</scope>
    <source>
        <strain evidence="7 8">Q85</strain>
    </source>
</reference>
<accession>A0ABD5YDW9</accession>
<dbReference type="InterPro" id="IPR019533">
    <property type="entry name" value="Peptidase_S26"/>
</dbReference>
<organism evidence="7 8">
    <name type="scientific">Halorubrum yunnanense</name>
    <dbReference type="NCBI Taxonomy" id="1526162"/>
    <lineage>
        <taxon>Archaea</taxon>
        <taxon>Methanobacteriati</taxon>
        <taxon>Methanobacteriota</taxon>
        <taxon>Stenosarchaea group</taxon>
        <taxon>Halobacteria</taxon>
        <taxon>Halobacteriales</taxon>
        <taxon>Haloferacaceae</taxon>
        <taxon>Halorubrum</taxon>
    </lineage>
</organism>
<keyword evidence="2 5" id="KW-0812">Transmembrane</keyword>
<dbReference type="Gene3D" id="2.10.109.10">
    <property type="entry name" value="Umud Fragment, subunit A"/>
    <property type="match status" value="1"/>
</dbReference>
<feature type="domain" description="Peptidase S26" evidence="6">
    <location>
        <begin position="14"/>
        <end position="98"/>
    </location>
</feature>
<dbReference type="SUPFAM" id="SSF51306">
    <property type="entry name" value="LexA/Signal peptidase"/>
    <property type="match status" value="1"/>
</dbReference>
<keyword evidence="8" id="KW-1185">Reference proteome</keyword>
<dbReference type="PANTHER" id="PTHR10806">
    <property type="entry name" value="SIGNAL PEPTIDASE COMPLEX CATALYTIC SUBUNIT SEC11"/>
    <property type="match status" value="1"/>
</dbReference>
<dbReference type="InterPro" id="IPR001733">
    <property type="entry name" value="Peptidase_S26B"/>
</dbReference>
<evidence type="ECO:0000313" key="8">
    <source>
        <dbReference type="Proteomes" id="UP001596390"/>
    </source>
</evidence>
<dbReference type="PANTHER" id="PTHR10806:SF6">
    <property type="entry name" value="SIGNAL PEPTIDASE COMPLEX CATALYTIC SUBUNIT SEC11"/>
    <property type="match status" value="1"/>
</dbReference>
<evidence type="ECO:0000256" key="3">
    <source>
        <dbReference type="ARBA" id="ARBA00022989"/>
    </source>
</evidence>
<dbReference type="RefSeq" id="WP_267664205.1">
    <property type="nucleotide sequence ID" value="NZ_JAODIX010000034.1"/>
</dbReference>
<dbReference type="EMBL" id="JBHSZZ010000034">
    <property type="protein sequence ID" value="MFC7187102.1"/>
    <property type="molecule type" value="Genomic_DNA"/>
</dbReference>
<feature type="transmembrane region" description="Helical" evidence="5">
    <location>
        <begin position="186"/>
        <end position="209"/>
    </location>
</feature>